<dbReference type="InterPro" id="IPR024047">
    <property type="entry name" value="MM3350-like_sf"/>
</dbReference>
<gene>
    <name evidence="2" type="ORF">C0099_00905</name>
</gene>
<feature type="domain" description="Plasmid pRiA4b Orf3-like" evidence="1">
    <location>
        <begin position="347"/>
        <end position="515"/>
    </location>
</feature>
<dbReference type="InterPro" id="IPR004027">
    <property type="entry name" value="SEC_C_motif"/>
</dbReference>
<protein>
    <recommendedName>
        <fullName evidence="1">Plasmid pRiA4b Orf3-like domain-containing protein</fullName>
    </recommendedName>
</protein>
<sequence>MLVPDDDTAIHAIFDRILDEGVAVILETRSFEALQRRLSELFVPLAAHIVAETDEPLEDDQIAAVARGMATHAAFDLWNHTPIPENRFRPRSIARPERNAPCVCGSGRKFKQCCGAIETPGLILPPDEMAARVLQHFPRERIGEIAALHVPVQTLGMVASRWAETGRSDDVIALLEPVFADVRSLDARAEHAADVLLNVYLDRGDEAARNRLLDKLRNAPDKTLVCVAHQRDAVRAADLDDFPRAWAAFNAAQRLTPNNPALSHLEILILLQERRTEEARARAEFWIAKLSRDPDHDHSDLIEMLRTLPAEGQRMLAEASDEAPLIFDPVLAQHLSELPMRYSVKRLVLHVELSDIEPPIWRRIEVENTLSFADLHVILQEAMGWQDCHLYEFVVGDVRLQPADAPTAGGAAERTLPDDVVELGQLLNRRKYFGYVYDFGDDWRHRITVEQRLPSRPHERPAALIDGARACPPEDCGGVPGYYELLDALAHPRHRNSRERLGWARNWKPDRFDLRATAKRVEALFRSID</sequence>
<dbReference type="SUPFAM" id="SSF103642">
    <property type="entry name" value="Sec-C motif"/>
    <property type="match status" value="1"/>
</dbReference>
<dbReference type="Pfam" id="PF07929">
    <property type="entry name" value="PRiA4_ORF3"/>
    <property type="match status" value="1"/>
</dbReference>
<evidence type="ECO:0000259" key="1">
    <source>
        <dbReference type="Pfam" id="PF07929"/>
    </source>
</evidence>
<evidence type="ECO:0000313" key="3">
    <source>
        <dbReference type="Proteomes" id="UP000242205"/>
    </source>
</evidence>
<dbReference type="Pfam" id="PF02810">
    <property type="entry name" value="SEC-C"/>
    <property type="match status" value="1"/>
</dbReference>
<dbReference type="PANTHER" id="PTHR41878">
    <property type="entry name" value="LEXA REPRESSOR-RELATED"/>
    <property type="match status" value="1"/>
</dbReference>
<organism evidence="2 3">
    <name type="scientific">Pseudazoarcus pumilus</name>
    <dbReference type="NCBI Taxonomy" id="2067960"/>
    <lineage>
        <taxon>Bacteria</taxon>
        <taxon>Pseudomonadati</taxon>
        <taxon>Pseudomonadota</taxon>
        <taxon>Betaproteobacteria</taxon>
        <taxon>Rhodocyclales</taxon>
        <taxon>Zoogloeaceae</taxon>
        <taxon>Pseudazoarcus</taxon>
    </lineage>
</organism>
<dbReference type="KEGG" id="atw:C0099_00905"/>
<name>A0A2I6S308_9RHOO</name>
<dbReference type="SUPFAM" id="SSF159941">
    <property type="entry name" value="MM3350-like"/>
    <property type="match status" value="1"/>
</dbReference>
<dbReference type="EMBL" id="CP025682">
    <property type="protein sequence ID" value="AUN93618.1"/>
    <property type="molecule type" value="Genomic_DNA"/>
</dbReference>
<dbReference type="OrthoDB" id="9816539at2"/>
<evidence type="ECO:0000313" key="2">
    <source>
        <dbReference type="EMBL" id="AUN93618.1"/>
    </source>
</evidence>
<proteinExistence type="predicted"/>
<dbReference type="Gene3D" id="3.10.290.30">
    <property type="entry name" value="MM3350-like"/>
    <property type="match status" value="1"/>
</dbReference>
<dbReference type="Gene3D" id="3.10.450.50">
    <property type="match status" value="1"/>
</dbReference>
<reference evidence="2 3" key="1">
    <citation type="submission" date="2018-01" db="EMBL/GenBank/DDBJ databases">
        <authorList>
            <person name="Fu G.-Y."/>
        </authorList>
    </citation>
    <scope>NUCLEOTIDE SEQUENCE [LARGE SCALE GENOMIC DNA]</scope>
    <source>
        <strain evidence="2 3">SY39</strain>
    </source>
</reference>
<dbReference type="PANTHER" id="PTHR41878:SF1">
    <property type="entry name" value="TNPR PROTEIN"/>
    <property type="match status" value="1"/>
</dbReference>
<keyword evidence="3" id="KW-1185">Reference proteome</keyword>
<dbReference type="RefSeq" id="WP_102245692.1">
    <property type="nucleotide sequence ID" value="NZ_CP025682.1"/>
</dbReference>
<dbReference type="AlphaFoldDB" id="A0A2I6S308"/>
<accession>A0A2I6S308</accession>
<dbReference type="InterPro" id="IPR012912">
    <property type="entry name" value="Plasmid_pRiA4b_Orf3-like"/>
</dbReference>
<dbReference type="Proteomes" id="UP000242205">
    <property type="component" value="Chromosome"/>
</dbReference>